<dbReference type="Pfam" id="PF05272">
    <property type="entry name" value="VapE-like_dom"/>
    <property type="match status" value="1"/>
</dbReference>
<sequence>MATLDQVIDQMAAAKMPPLPAGHPLYDGKIRRFGRGKKAWYVLHEMQLKNGEFSYSGAFGIWQGQESNPVKIETDWTGISADERAALERKQRETEERNAEKKAEQAQWAANRAAQQWRGAAAEGISPYVERKQISAPGMRYGKDGVLLIPAVKFVGDEVKLVGLQKIDANGEKLFNKHMAMKAACCPIGRPAADERIVFIAEGYATARSVRMAMEDTLPGYVAFNAGNLLDVARMVRARHPKAHILFCADDDWQLVQRLHIELQETHDIDVAIEVDGIERELTSSKGIVSLIKAEYLHDHAGVQFIQLTVAAAGKTRTAKFENAGIASALMACKIVGNASATWPLFADRDEAKWTDFNDLHVQQGLAAVKDQVSAAMMAGLIPEAAQLTAKREEDAAASSNVIELKSKGTGKKKSKSTPSDAGAGEAPMSDAGNPPDSDPENSILRWEARLARTDKGAILPVLNNIYEILKNSEEWAGVIAYEEFSGHVVKLKPPPFDKGELGEWSDMDDLRTALWMQQKYSFHPREDIVMKAVLLVADLQSHHVVRAYLNPLKWDGVERLSHWMSDFLGAEDSEYVRRVGRKWMIGAVARIYRPGCKVDNVLILEGSQGLYKSTALKVLGGEWFTDAPLRFGDKDSYAIMQGRWVIELAEMDSFNKAESEAAKQFFGQYIDRYRNFYGKRASDVPRQQVFAGTTNKYVYLKDETGNRRYWPVRAIEINLYGLRAARDQLWAEAVTAFKGGEAWWETPADVEMFRGEQESRFINDAYTDEITKGLLGRKQVTITEILRDILKLDISKWTMPEQQRVGRSMTQLGWLRKRGSGAGGTKREWMYVKPESASDTPEPDDGPL</sequence>
<dbReference type="RefSeq" id="WP_342830144.1">
    <property type="nucleotide sequence ID" value="NZ_JBANDC010000010.1"/>
</dbReference>
<accession>A0ABU9PXU1</accession>
<dbReference type="EMBL" id="JBANDC010000010">
    <property type="protein sequence ID" value="MEM4988816.1"/>
    <property type="molecule type" value="Genomic_DNA"/>
</dbReference>
<feature type="domain" description="Virulence-associated protein E-like" evidence="2">
    <location>
        <begin position="550"/>
        <end position="760"/>
    </location>
</feature>
<dbReference type="PANTHER" id="PTHR34985">
    <property type="entry name" value="SLR0554 PROTEIN"/>
    <property type="match status" value="1"/>
</dbReference>
<keyword evidence="4" id="KW-1185">Reference proteome</keyword>
<evidence type="ECO:0000313" key="3">
    <source>
        <dbReference type="EMBL" id="MEM4988816.1"/>
    </source>
</evidence>
<dbReference type="Proteomes" id="UP001495910">
    <property type="component" value="Unassembled WGS sequence"/>
</dbReference>
<gene>
    <name evidence="3" type="ORF">V8G57_15590</name>
</gene>
<feature type="region of interest" description="Disordered" evidence="1">
    <location>
        <begin position="399"/>
        <end position="442"/>
    </location>
</feature>
<evidence type="ECO:0000259" key="2">
    <source>
        <dbReference type="Pfam" id="PF05272"/>
    </source>
</evidence>
<evidence type="ECO:0000256" key="1">
    <source>
        <dbReference type="SAM" id="MobiDB-lite"/>
    </source>
</evidence>
<feature type="region of interest" description="Disordered" evidence="1">
    <location>
        <begin position="818"/>
        <end position="849"/>
    </location>
</feature>
<feature type="region of interest" description="Disordered" evidence="1">
    <location>
        <begin position="88"/>
        <end position="110"/>
    </location>
</feature>
<dbReference type="PANTHER" id="PTHR34985:SF1">
    <property type="entry name" value="SLR0554 PROTEIN"/>
    <property type="match status" value="1"/>
</dbReference>
<proteinExistence type="predicted"/>
<comment type="caution">
    <text evidence="3">The sequence shown here is derived from an EMBL/GenBank/DDBJ whole genome shotgun (WGS) entry which is preliminary data.</text>
</comment>
<dbReference type="InterPro" id="IPR007936">
    <property type="entry name" value="VapE-like_dom"/>
</dbReference>
<evidence type="ECO:0000313" key="4">
    <source>
        <dbReference type="Proteomes" id="UP001495910"/>
    </source>
</evidence>
<feature type="compositionally biased region" description="Basic and acidic residues" evidence="1">
    <location>
        <begin position="88"/>
        <end position="104"/>
    </location>
</feature>
<name>A0ABU9PXU1_9BURK</name>
<reference evidence="3 4" key="1">
    <citation type="submission" date="2024-02" db="EMBL/GenBank/DDBJ databases">
        <title>Draft genome sequence of Collimonas sp. strain H4R21, an effective mineral-weathering bacterial strain isolated from the beech rhizosphere.</title>
        <authorList>
            <person name="Morin E."/>
            <person name="Uroz S."/>
            <person name="Leveau J.H.J."/>
            <person name="Kumar R."/>
            <person name="Rey M.W."/>
            <person name="Pham J."/>
        </authorList>
    </citation>
    <scope>NUCLEOTIDE SEQUENCE [LARGE SCALE GENOMIC DNA]</scope>
    <source>
        <strain evidence="3 4">H4R21</strain>
    </source>
</reference>
<protein>
    <submittedName>
        <fullName evidence="3">VapE domain-containing protein</fullName>
    </submittedName>
</protein>
<organism evidence="3 4">
    <name type="scientific">Collimonas rhizosphaerae</name>
    <dbReference type="NCBI Taxonomy" id="3126357"/>
    <lineage>
        <taxon>Bacteria</taxon>
        <taxon>Pseudomonadati</taxon>
        <taxon>Pseudomonadota</taxon>
        <taxon>Betaproteobacteria</taxon>
        <taxon>Burkholderiales</taxon>
        <taxon>Oxalobacteraceae</taxon>
        <taxon>Collimonas</taxon>
    </lineage>
</organism>